<protein>
    <recommendedName>
        <fullName evidence="1">NLP1-9 GAF domain-containing protein</fullName>
    </recommendedName>
</protein>
<proteinExistence type="predicted"/>
<dbReference type="Pfam" id="PF22922">
    <property type="entry name" value="GAF_NLP"/>
    <property type="match status" value="1"/>
</dbReference>
<name>A0A022Q2X5_ERYGU</name>
<evidence type="ECO:0000313" key="3">
    <source>
        <dbReference type="Proteomes" id="UP000030748"/>
    </source>
</evidence>
<reference evidence="2 3" key="1">
    <citation type="journal article" date="2013" name="Proc. Natl. Acad. Sci. U.S.A.">
        <title>Fine-scale variation in meiotic recombination in Mimulus inferred from population shotgun sequencing.</title>
        <authorList>
            <person name="Hellsten U."/>
            <person name="Wright K.M."/>
            <person name="Jenkins J."/>
            <person name="Shu S."/>
            <person name="Yuan Y."/>
            <person name="Wessler S.R."/>
            <person name="Schmutz J."/>
            <person name="Willis J.H."/>
            <person name="Rokhsar D.S."/>
        </authorList>
    </citation>
    <scope>NUCLEOTIDE SEQUENCE [LARGE SCALE GENOMIC DNA]</scope>
    <source>
        <strain evidence="3">cv. DUN x IM62</strain>
    </source>
</reference>
<evidence type="ECO:0000259" key="1">
    <source>
        <dbReference type="Pfam" id="PF22922"/>
    </source>
</evidence>
<dbReference type="AlphaFoldDB" id="A0A022Q2X5"/>
<dbReference type="EMBL" id="KI632186">
    <property type="protein sequence ID" value="EYU23002.1"/>
    <property type="molecule type" value="Genomic_DNA"/>
</dbReference>
<dbReference type="InterPro" id="IPR045012">
    <property type="entry name" value="NLP"/>
</dbReference>
<dbReference type="GO" id="GO:0003700">
    <property type="term" value="F:DNA-binding transcription factor activity"/>
    <property type="evidence" value="ECO:0007669"/>
    <property type="project" value="InterPro"/>
</dbReference>
<dbReference type="InterPro" id="IPR055081">
    <property type="entry name" value="NLP1-9_GAF"/>
</dbReference>
<sequence length="248" mass="29368">MLEGYKEQFSLMDFTKYLQKTDPFFGEQKIEGGFFWRRNSFQPHVILSLEDKITYFMSQIIHKESSYSLVQFWAPKFEENRCCITTLDQPFAVGCLEKGLASFRKQSMEHVYYVDERAKDEQVGPPGRVFRSGSPEFTPDLRLYSTTEFPFRNHVAHCRLRKYYVLPIFHIHEQEECVGVLEFVEFADFPFEYVHKTLEITDGRHRALREIEETLKVVVKIPQLHRAEVWATCTRCAFEKDNSLNCME</sequence>
<dbReference type="PANTHER" id="PTHR32002:SF41">
    <property type="entry name" value="PROTEIN NLP8"/>
    <property type="match status" value="1"/>
</dbReference>
<dbReference type="STRING" id="4155.A0A022Q2X5"/>
<dbReference type="PANTHER" id="PTHR32002">
    <property type="entry name" value="PROTEIN NLP8"/>
    <property type="match status" value="1"/>
</dbReference>
<dbReference type="Proteomes" id="UP000030748">
    <property type="component" value="Unassembled WGS sequence"/>
</dbReference>
<organism evidence="2 3">
    <name type="scientific">Erythranthe guttata</name>
    <name type="common">Yellow monkey flower</name>
    <name type="synonym">Mimulus guttatus</name>
    <dbReference type="NCBI Taxonomy" id="4155"/>
    <lineage>
        <taxon>Eukaryota</taxon>
        <taxon>Viridiplantae</taxon>
        <taxon>Streptophyta</taxon>
        <taxon>Embryophyta</taxon>
        <taxon>Tracheophyta</taxon>
        <taxon>Spermatophyta</taxon>
        <taxon>Magnoliopsida</taxon>
        <taxon>eudicotyledons</taxon>
        <taxon>Gunneridae</taxon>
        <taxon>Pentapetalae</taxon>
        <taxon>asterids</taxon>
        <taxon>lamiids</taxon>
        <taxon>Lamiales</taxon>
        <taxon>Phrymaceae</taxon>
        <taxon>Erythranthe</taxon>
    </lineage>
</organism>
<gene>
    <name evidence="2" type="ORF">MIMGU_mgv11b017482mg</name>
</gene>
<keyword evidence="3" id="KW-1185">Reference proteome</keyword>
<feature type="domain" description="NLP1-9 GAF" evidence="1">
    <location>
        <begin position="63"/>
        <end position="183"/>
    </location>
</feature>
<accession>A0A022Q2X5</accession>
<evidence type="ECO:0000313" key="2">
    <source>
        <dbReference type="EMBL" id="EYU23002.1"/>
    </source>
</evidence>